<proteinExistence type="predicted"/>
<evidence type="ECO:0000313" key="2">
    <source>
        <dbReference type="EMBL" id="MBO2006971.1"/>
    </source>
</evidence>
<protein>
    <submittedName>
        <fullName evidence="2">Shufflon system plasmid conjugative transfer pilus tip adhesin PilV</fullName>
    </submittedName>
</protein>
<sequence>MAAALNADGTVYAKKAFVTDGDIYANSGTVNTSYVWASGNINSNCIHSNGSINADGRVNAGEFVYINGQASAGSGCSPNGLQGRDAEGSALSCVNGLWAKFKFNEKDIQCCV</sequence>
<dbReference type="AlphaFoldDB" id="A0A939SR82"/>
<evidence type="ECO:0000259" key="1">
    <source>
        <dbReference type="Pfam" id="PF04917"/>
    </source>
</evidence>
<dbReference type="Pfam" id="PF04917">
    <property type="entry name" value="Shufflon_N"/>
    <property type="match status" value="1"/>
</dbReference>
<name>A0A939SR82_SERMA</name>
<gene>
    <name evidence="2" type="primary">pilV</name>
    <name evidence="2" type="ORF">J4732_13355</name>
</gene>
<accession>A0A939SR82</accession>
<dbReference type="EMBL" id="JAGETR010000081">
    <property type="protein sequence ID" value="MBO2006971.1"/>
    <property type="molecule type" value="Genomic_DNA"/>
</dbReference>
<reference evidence="2" key="1">
    <citation type="submission" date="2021-03" db="EMBL/GenBank/DDBJ databases">
        <title>Molecular epidemiology and mechanisms of colistin and carbapenem resistance in Enterobacteriaceae from clinical isolates, the environment and porcine samples in Pretoria, South Africa.</title>
        <authorList>
            <person name="Bogoshi D."/>
            <person name="Mbelle N.M."/>
            <person name="Naidoo V."/>
            <person name="Osei Sekyere J."/>
        </authorList>
    </citation>
    <scope>NUCLEOTIDE SEQUENCE</scope>
    <source>
        <strain evidence="2">C080</strain>
    </source>
</reference>
<feature type="domain" description="Bacterial shufflon protein N-terminal" evidence="1">
    <location>
        <begin position="49"/>
        <end position="96"/>
    </location>
</feature>
<dbReference type="InterPro" id="IPR007001">
    <property type="entry name" value="Shufflon_N"/>
</dbReference>
<organism evidence="2">
    <name type="scientific">Serratia marcescens</name>
    <dbReference type="NCBI Taxonomy" id="615"/>
    <lineage>
        <taxon>Bacteria</taxon>
        <taxon>Pseudomonadati</taxon>
        <taxon>Pseudomonadota</taxon>
        <taxon>Gammaproteobacteria</taxon>
        <taxon>Enterobacterales</taxon>
        <taxon>Yersiniaceae</taxon>
        <taxon>Serratia</taxon>
    </lineage>
</organism>
<comment type="caution">
    <text evidence="2">The sequence shown here is derived from an EMBL/GenBank/DDBJ whole genome shotgun (WGS) entry which is preliminary data.</text>
</comment>